<dbReference type="Proteomes" id="UP000828390">
    <property type="component" value="Unassembled WGS sequence"/>
</dbReference>
<evidence type="ECO:0000313" key="2">
    <source>
        <dbReference type="Proteomes" id="UP000828390"/>
    </source>
</evidence>
<comment type="caution">
    <text evidence="1">The sequence shown here is derived from an EMBL/GenBank/DDBJ whole genome shotgun (WGS) entry which is preliminary data.</text>
</comment>
<sequence length="82" mass="9219">MDQFPIINTQLGNPKHKCLALASAPLPPSKQEGSTVPSKPLDFCRKSLNPRGDAWLLHKGLKTPRVVEQALDRRVRKRAHKE</sequence>
<name>A0A9D3YMK3_DREPO</name>
<keyword evidence="2" id="KW-1185">Reference proteome</keyword>
<gene>
    <name evidence="1" type="ORF">DPMN_076558</name>
</gene>
<reference evidence="1" key="2">
    <citation type="submission" date="2020-11" db="EMBL/GenBank/DDBJ databases">
        <authorList>
            <person name="McCartney M.A."/>
            <person name="Auch B."/>
            <person name="Kono T."/>
            <person name="Mallez S."/>
            <person name="Becker A."/>
            <person name="Gohl D.M."/>
            <person name="Silverstein K.A.T."/>
            <person name="Koren S."/>
            <person name="Bechman K.B."/>
            <person name="Herman A."/>
            <person name="Abrahante J.E."/>
            <person name="Garbe J."/>
        </authorList>
    </citation>
    <scope>NUCLEOTIDE SEQUENCE</scope>
    <source>
        <strain evidence="1">Duluth1</strain>
        <tissue evidence="1">Whole animal</tissue>
    </source>
</reference>
<dbReference type="EMBL" id="JAIWYP010000015">
    <property type="protein sequence ID" value="KAH3701570.1"/>
    <property type="molecule type" value="Genomic_DNA"/>
</dbReference>
<evidence type="ECO:0000313" key="1">
    <source>
        <dbReference type="EMBL" id="KAH3701570.1"/>
    </source>
</evidence>
<accession>A0A9D3YMK3</accession>
<organism evidence="1 2">
    <name type="scientific">Dreissena polymorpha</name>
    <name type="common">Zebra mussel</name>
    <name type="synonym">Mytilus polymorpha</name>
    <dbReference type="NCBI Taxonomy" id="45954"/>
    <lineage>
        <taxon>Eukaryota</taxon>
        <taxon>Metazoa</taxon>
        <taxon>Spiralia</taxon>
        <taxon>Lophotrochozoa</taxon>
        <taxon>Mollusca</taxon>
        <taxon>Bivalvia</taxon>
        <taxon>Autobranchia</taxon>
        <taxon>Heteroconchia</taxon>
        <taxon>Euheterodonta</taxon>
        <taxon>Imparidentia</taxon>
        <taxon>Neoheterodontei</taxon>
        <taxon>Myida</taxon>
        <taxon>Dreissenoidea</taxon>
        <taxon>Dreissenidae</taxon>
        <taxon>Dreissena</taxon>
    </lineage>
</organism>
<protein>
    <submittedName>
        <fullName evidence="1">Uncharacterized protein</fullName>
    </submittedName>
</protein>
<reference evidence="1" key="1">
    <citation type="journal article" date="2019" name="bioRxiv">
        <title>The Genome of the Zebra Mussel, Dreissena polymorpha: A Resource for Invasive Species Research.</title>
        <authorList>
            <person name="McCartney M.A."/>
            <person name="Auch B."/>
            <person name="Kono T."/>
            <person name="Mallez S."/>
            <person name="Zhang Y."/>
            <person name="Obille A."/>
            <person name="Becker A."/>
            <person name="Abrahante J.E."/>
            <person name="Garbe J."/>
            <person name="Badalamenti J.P."/>
            <person name="Herman A."/>
            <person name="Mangelson H."/>
            <person name="Liachko I."/>
            <person name="Sullivan S."/>
            <person name="Sone E.D."/>
            <person name="Koren S."/>
            <person name="Silverstein K.A.T."/>
            <person name="Beckman K.B."/>
            <person name="Gohl D.M."/>
        </authorList>
    </citation>
    <scope>NUCLEOTIDE SEQUENCE</scope>
    <source>
        <strain evidence="1">Duluth1</strain>
        <tissue evidence="1">Whole animal</tissue>
    </source>
</reference>
<dbReference type="AlphaFoldDB" id="A0A9D3YMK3"/>
<proteinExistence type="predicted"/>